<reference evidence="2" key="1">
    <citation type="submission" date="2015-07" db="EMBL/GenBank/DDBJ databases">
        <title>Transcriptome Assembly of Anthurium amnicola.</title>
        <authorList>
            <person name="Suzuki J."/>
        </authorList>
    </citation>
    <scope>NUCLEOTIDE SEQUENCE</scope>
</reference>
<name>A0A1D1XCF4_9ARAE</name>
<sequence>ERERGDGGEHAVGLEVDRVDPGDVHVPEDGAAGLRAAGAAAVPEPPHHPPRVGREPTRLHPHRRVRPLLLHQRALRRRPLLPRRQVPPRLRLVHLPCLHFQFFTLLLCPRPPPLQAQELPLPLLLHGRQPAAGRLLPRTGSPRGGLRPLVLPLRGAKRQLTRGPRLLPALPPRRAPLLRALLPPAPPGAGPGRVHPLRHGGGRPHPLQEPGAPPLHQPVRRRGRWGGRPPLVLRPLRPPLHLRNPRHRPRPEAGHPVRPPQVHQPPRLLRPRRPRLEAWLPPLRAPRHRQDQPHRRHRQLPRVRHLRPRAHRRHQQLPAPQAPHLHLQQVRRRRRGRRLLPRPLRPQQAQEATRLPLLRCPAAPPTPPPRRRQGRQGREEEDGLALQHGEPVGGAQLRRRPLVLLRRRAPHGVHHQPSGEARPRPAPP</sequence>
<evidence type="ECO:0000313" key="2">
    <source>
        <dbReference type="EMBL" id="JAT40090.1"/>
    </source>
</evidence>
<proteinExistence type="predicted"/>
<feature type="compositionally biased region" description="Low complexity" evidence="1">
    <location>
        <begin position="30"/>
        <end position="42"/>
    </location>
</feature>
<dbReference type="AlphaFoldDB" id="A0A1D1XCF4"/>
<evidence type="ECO:0000256" key="1">
    <source>
        <dbReference type="SAM" id="MobiDB-lite"/>
    </source>
</evidence>
<organism evidence="2">
    <name type="scientific">Anthurium amnicola</name>
    <dbReference type="NCBI Taxonomy" id="1678845"/>
    <lineage>
        <taxon>Eukaryota</taxon>
        <taxon>Viridiplantae</taxon>
        <taxon>Streptophyta</taxon>
        <taxon>Embryophyta</taxon>
        <taxon>Tracheophyta</taxon>
        <taxon>Spermatophyta</taxon>
        <taxon>Magnoliopsida</taxon>
        <taxon>Liliopsida</taxon>
        <taxon>Araceae</taxon>
        <taxon>Pothoideae</taxon>
        <taxon>Potheae</taxon>
        <taxon>Anthurium</taxon>
    </lineage>
</organism>
<accession>A0A1D1XCF4</accession>
<feature type="compositionally biased region" description="Low complexity" evidence="1">
    <location>
        <begin position="227"/>
        <end position="242"/>
    </location>
</feature>
<protein>
    <submittedName>
        <fullName evidence="2">Uncharacterized protein</fullName>
    </submittedName>
</protein>
<feature type="compositionally biased region" description="Low complexity" evidence="1">
    <location>
        <begin position="341"/>
        <end position="361"/>
    </location>
</feature>
<feature type="compositionally biased region" description="Basic residues" evidence="1">
    <location>
        <begin position="294"/>
        <end position="315"/>
    </location>
</feature>
<feature type="region of interest" description="Disordered" evidence="1">
    <location>
        <begin position="179"/>
        <end position="428"/>
    </location>
</feature>
<dbReference type="EMBL" id="GDJX01027846">
    <property type="protein sequence ID" value="JAT40090.1"/>
    <property type="molecule type" value="Transcribed_RNA"/>
</dbReference>
<feature type="non-terminal residue" evidence="2">
    <location>
        <position position="428"/>
    </location>
</feature>
<feature type="region of interest" description="Disordered" evidence="1">
    <location>
        <begin position="1"/>
        <end position="58"/>
    </location>
</feature>
<feature type="compositionally biased region" description="Basic residues" evidence="1">
    <location>
        <begin position="397"/>
        <end position="414"/>
    </location>
</feature>
<feature type="compositionally biased region" description="Basic and acidic residues" evidence="1">
    <location>
        <begin position="15"/>
        <end position="28"/>
    </location>
</feature>
<feature type="non-terminal residue" evidence="2">
    <location>
        <position position="1"/>
    </location>
</feature>
<gene>
    <name evidence="2" type="ORF">g.168587</name>
</gene>
<feature type="compositionally biased region" description="Basic residues" evidence="1">
    <location>
        <begin position="329"/>
        <end position="340"/>
    </location>
</feature>